<dbReference type="InterPro" id="IPR015421">
    <property type="entry name" value="PyrdxlP-dep_Trfase_major"/>
</dbReference>
<keyword evidence="6" id="KW-0808">Transferase</keyword>
<dbReference type="Gene3D" id="3.40.640.10">
    <property type="entry name" value="Type I PLP-dependent aspartate aminotransferase-like (Major domain)"/>
    <property type="match status" value="1"/>
</dbReference>
<dbReference type="AlphaFoldDB" id="A0ABD7PGB6"/>
<dbReference type="EMBL" id="SIPS01000005">
    <property type="protein sequence ID" value="TAW14126.1"/>
    <property type="molecule type" value="Genomic_DNA"/>
</dbReference>
<dbReference type="Pfam" id="PF01041">
    <property type="entry name" value="DegT_DnrJ_EryC1"/>
    <property type="match status" value="1"/>
</dbReference>
<dbReference type="RefSeq" id="WP_033183969.1">
    <property type="nucleotide sequence ID" value="NZ_SINY01000005.1"/>
</dbReference>
<dbReference type="Gene3D" id="3.90.1150.10">
    <property type="entry name" value="Aspartate Aminotransferase, domain 1"/>
    <property type="match status" value="1"/>
</dbReference>
<dbReference type="Proteomes" id="UP000292036">
    <property type="component" value="Unassembled WGS sequence"/>
</dbReference>
<keyword evidence="1 4" id="KW-0663">Pyridoxal phosphate</keyword>
<dbReference type="PIRSF" id="PIRSF000390">
    <property type="entry name" value="PLP_StrS"/>
    <property type="match status" value="1"/>
</dbReference>
<proteinExistence type="inferred from homology"/>
<accession>A0ABD7PGB6</accession>
<dbReference type="CDD" id="cd00616">
    <property type="entry name" value="AHBA_syn"/>
    <property type="match status" value="1"/>
</dbReference>
<keyword evidence="6" id="KW-0614">Plasmid</keyword>
<dbReference type="InterPro" id="IPR000653">
    <property type="entry name" value="DegT/StrS_aminotransferase"/>
</dbReference>
<name>A0ABD7PGB6_RHILE</name>
<organism evidence="6 7">
    <name type="scientific">Rhizobium leguminosarum</name>
    <dbReference type="NCBI Taxonomy" id="384"/>
    <lineage>
        <taxon>Bacteria</taxon>
        <taxon>Pseudomonadati</taxon>
        <taxon>Pseudomonadota</taxon>
        <taxon>Alphaproteobacteria</taxon>
        <taxon>Hyphomicrobiales</taxon>
        <taxon>Rhizobiaceae</taxon>
        <taxon>Rhizobium/Agrobacterium group</taxon>
        <taxon>Rhizobium</taxon>
    </lineage>
</organism>
<evidence type="ECO:0000313" key="6">
    <source>
        <dbReference type="EMBL" id="TAW14126.1"/>
    </source>
</evidence>
<gene>
    <name evidence="6" type="ORF">ELI19_32175</name>
</gene>
<dbReference type="InterPro" id="IPR015424">
    <property type="entry name" value="PyrdxlP-dep_Trfase"/>
</dbReference>
<dbReference type="GO" id="GO:0008483">
    <property type="term" value="F:transaminase activity"/>
    <property type="evidence" value="ECO:0007669"/>
    <property type="project" value="UniProtKB-KW"/>
</dbReference>
<evidence type="ECO:0000256" key="1">
    <source>
        <dbReference type="ARBA" id="ARBA00022898"/>
    </source>
</evidence>
<evidence type="ECO:0000313" key="7">
    <source>
        <dbReference type="Proteomes" id="UP000292036"/>
    </source>
</evidence>
<feature type="active site" description="Proton acceptor" evidence="3">
    <location>
        <position position="185"/>
    </location>
</feature>
<sequence>MIPFLDIKAQYQSIKGEIDAAVLGVLASGQYVLGDEVAYFEQEFADYCNVKHAIAVNTGTSALHLALLAAGVGPGDEVITVPFTFVATVSAICYTGARPVFVDVEPVTLTMDPAEVEAKITPRTKAIVPVHLYGQMADMDAIEAIAERHGIPVIEDACQAHGAQYKGHRAGSIGLSGCFSFYPGKNLGACGEGGMVVTNDDDQAKTMRMLRDWGQEQRYHHLLKGFNYRMDAIQGAILRVKLRHLEAWTEARRTHARRYSSLLAGSTVLTTPVEAADRRHVYHVYAVRSRDRDGLQRLLSAEGIPSGLHYPIPVHLQKAHADLGYQAGDFPVSEAAAREVLSLPIYPEMPVRHVDQVVAALEYAYVS</sequence>
<dbReference type="InterPro" id="IPR015422">
    <property type="entry name" value="PyrdxlP-dep_Trfase_small"/>
</dbReference>
<feature type="modified residue" description="N6-(pyridoxal phosphate)lysine" evidence="4">
    <location>
        <position position="185"/>
    </location>
</feature>
<dbReference type="GeneID" id="303218696"/>
<dbReference type="PANTHER" id="PTHR30244">
    <property type="entry name" value="TRANSAMINASE"/>
    <property type="match status" value="1"/>
</dbReference>
<evidence type="ECO:0000256" key="3">
    <source>
        <dbReference type="PIRSR" id="PIRSR000390-1"/>
    </source>
</evidence>
<comment type="caution">
    <text evidence="6">The sequence shown here is derived from an EMBL/GenBank/DDBJ whole genome shotgun (WGS) entry which is preliminary data.</text>
</comment>
<geneLocation type="plasmid" evidence="6">
    <name>pSM151B_Rh05</name>
</geneLocation>
<reference evidence="6 7" key="1">
    <citation type="submission" date="2019-02" db="EMBL/GenBank/DDBJ databases">
        <title>The genomic architecture of introgression among sibling species of bacteria.</title>
        <authorList>
            <person name="Cavassim M.I.A."/>
            <person name="Moeskjaer S."/>
            <person name="Moslemi C."/>
            <person name="Fields B."/>
            <person name="Bachmann A."/>
            <person name="Vilhjalmsson B."/>
            <person name="Schierup M.H."/>
            <person name="Young J.P.W."/>
            <person name="Andersen S.U."/>
        </authorList>
    </citation>
    <scope>NUCLEOTIDE SEQUENCE [LARGE SCALE GENOMIC DNA]</scope>
    <source>
        <strain evidence="6 7">SM151B</strain>
        <plasmid evidence="6">pSM151B_Rh05</plasmid>
    </source>
</reference>
<evidence type="ECO:0000256" key="2">
    <source>
        <dbReference type="ARBA" id="ARBA00037999"/>
    </source>
</evidence>
<keyword evidence="6" id="KW-0032">Aminotransferase</keyword>
<evidence type="ECO:0000256" key="5">
    <source>
        <dbReference type="RuleBase" id="RU004508"/>
    </source>
</evidence>
<dbReference type="SUPFAM" id="SSF53383">
    <property type="entry name" value="PLP-dependent transferases"/>
    <property type="match status" value="1"/>
</dbReference>
<dbReference type="FunFam" id="3.40.640.10:FF:000089">
    <property type="entry name" value="Aminotransferase, DegT/DnrJ/EryC1/StrS family"/>
    <property type="match status" value="1"/>
</dbReference>
<dbReference type="GO" id="GO:0030170">
    <property type="term" value="F:pyridoxal phosphate binding"/>
    <property type="evidence" value="ECO:0007669"/>
    <property type="project" value="UniProtKB-ARBA"/>
</dbReference>
<protein>
    <submittedName>
        <fullName evidence="6">DegT/DnrJ/EryC1/StrS family aminotransferase</fullName>
    </submittedName>
</protein>
<comment type="similarity">
    <text evidence="2 5">Belongs to the DegT/DnrJ/EryC1 family.</text>
</comment>
<evidence type="ECO:0000256" key="4">
    <source>
        <dbReference type="PIRSR" id="PIRSR000390-2"/>
    </source>
</evidence>
<dbReference type="PANTHER" id="PTHR30244:SF36">
    <property type="entry name" value="3-OXO-GLUCOSE-6-PHOSPHATE:GLUTAMATE AMINOTRANSFERASE"/>
    <property type="match status" value="1"/>
</dbReference>